<evidence type="ECO:0000256" key="1">
    <source>
        <dbReference type="SAM" id="MobiDB-lite"/>
    </source>
</evidence>
<dbReference type="EMBL" id="AJTX02000004">
    <property type="protein sequence ID" value="KKI99909.1"/>
    <property type="molecule type" value="Genomic_DNA"/>
</dbReference>
<sequence length="61" mass="6394">MNRNGKIRGGYWGREGLGAHGRERMGGSAWEGTHGRERMAEKAGRGEMGGTIAPAAPAVVS</sequence>
<name>A0A0M2PUW5_PROHO</name>
<gene>
    <name evidence="2" type="ORF">PROH_08885</name>
</gene>
<proteinExistence type="predicted"/>
<dbReference type="AlphaFoldDB" id="A0A0M2PUW5"/>
<keyword evidence="3" id="KW-1185">Reference proteome</keyword>
<comment type="caution">
    <text evidence="2">The sequence shown here is derived from an EMBL/GenBank/DDBJ whole genome shotgun (WGS) entry which is preliminary data.</text>
</comment>
<dbReference type="Proteomes" id="UP000034681">
    <property type="component" value="Unassembled WGS sequence"/>
</dbReference>
<organism evidence="2 3">
    <name type="scientific">Prochlorothrix hollandica PCC 9006 = CALU 1027</name>
    <dbReference type="NCBI Taxonomy" id="317619"/>
    <lineage>
        <taxon>Bacteria</taxon>
        <taxon>Bacillati</taxon>
        <taxon>Cyanobacteriota</taxon>
        <taxon>Cyanophyceae</taxon>
        <taxon>Prochlorotrichales</taxon>
        <taxon>Prochlorotrichaceae</taxon>
        <taxon>Prochlorothrix</taxon>
    </lineage>
</organism>
<reference evidence="2" key="1">
    <citation type="submission" date="2012-04" db="EMBL/GenBank/DDBJ databases">
        <authorList>
            <person name="Borisov I.G."/>
            <person name="Ivanikova N.V."/>
            <person name="Pinevich A.V."/>
        </authorList>
    </citation>
    <scope>NUCLEOTIDE SEQUENCE [LARGE SCALE GENOMIC DNA]</scope>
    <source>
        <strain evidence="2">CALU 1027</strain>
    </source>
</reference>
<feature type="compositionally biased region" description="Basic and acidic residues" evidence="1">
    <location>
        <begin position="33"/>
        <end position="45"/>
    </location>
</feature>
<feature type="compositionally biased region" description="Gly residues" evidence="1">
    <location>
        <begin position="7"/>
        <end position="19"/>
    </location>
</feature>
<feature type="region of interest" description="Disordered" evidence="1">
    <location>
        <begin position="1"/>
        <end position="61"/>
    </location>
</feature>
<accession>A0A0M2PUW5</accession>
<evidence type="ECO:0000313" key="3">
    <source>
        <dbReference type="Proteomes" id="UP000034681"/>
    </source>
</evidence>
<protein>
    <submittedName>
        <fullName evidence="2">Uncharacterized protein</fullName>
    </submittedName>
</protein>
<evidence type="ECO:0000313" key="2">
    <source>
        <dbReference type="EMBL" id="KKI99909.1"/>
    </source>
</evidence>